<keyword evidence="1" id="KW-1133">Transmembrane helix</keyword>
<sequence>MPWLMIFFNIITLMMLISSFIYFFIMPQIMSNKTYVSKKTYPIKW</sequence>
<dbReference type="AlphaFoldDB" id="Q69HD4"/>
<organism evidence="2">
    <name type="scientific">Pachypsylla venusta</name>
    <name type="common">Hackberry petiole gall psyllid</name>
    <name type="synonym">Psylla venusta</name>
    <dbReference type="NCBI Taxonomy" id="38123"/>
    <lineage>
        <taxon>Eukaryota</taxon>
        <taxon>Metazoa</taxon>
        <taxon>Ecdysozoa</taxon>
        <taxon>Arthropoda</taxon>
        <taxon>Hexapoda</taxon>
        <taxon>Insecta</taxon>
        <taxon>Pterygota</taxon>
        <taxon>Neoptera</taxon>
        <taxon>Paraneoptera</taxon>
        <taxon>Hemiptera</taxon>
        <taxon>Sternorrhyncha</taxon>
        <taxon>Psylloidea</taxon>
        <taxon>Aphalaridae</taxon>
        <taxon>Pachypsylla</taxon>
    </lineage>
</organism>
<reference evidence="2" key="1">
    <citation type="journal article" date="2004" name="BMC Evol. Biol.">
        <title>Organization of the mitochondrial genomes of whiteflies, aphids, and psyllids (Hemiptera, Sternorrhyncha).</title>
        <authorList>
            <person name="Thao M.L."/>
            <person name="Baumann L."/>
            <person name="Baumann P."/>
        </authorList>
    </citation>
    <scope>NUCLEOTIDE SEQUENCE</scope>
</reference>
<accession>Q69HD4</accession>
<gene>
    <name evidence="2" type="primary">atp8</name>
</gene>
<keyword evidence="1" id="KW-0472">Membrane</keyword>
<evidence type="ECO:0000313" key="2">
    <source>
        <dbReference type="EMBL" id="AAP14651.1"/>
    </source>
</evidence>
<protein>
    <submittedName>
        <fullName evidence="2">ATP synthase F0 subunit 8</fullName>
    </submittedName>
</protein>
<dbReference type="EMBL" id="AY278317">
    <property type="protein sequence ID" value="AAP14651.1"/>
    <property type="molecule type" value="Genomic_DNA"/>
</dbReference>
<keyword evidence="1" id="KW-0812">Transmembrane</keyword>
<geneLocation type="mitochondrion" evidence="2"/>
<name>Q69HD4_PACVE</name>
<evidence type="ECO:0000256" key="1">
    <source>
        <dbReference type="SAM" id="Phobius"/>
    </source>
</evidence>
<keyword evidence="2" id="KW-0496">Mitochondrion</keyword>
<proteinExistence type="predicted"/>
<feature type="transmembrane region" description="Helical" evidence="1">
    <location>
        <begin position="6"/>
        <end position="25"/>
    </location>
</feature>